<dbReference type="InterPro" id="IPR043708">
    <property type="entry name" value="DUF5648"/>
</dbReference>
<dbReference type="EMBL" id="BMMQ01000005">
    <property type="protein sequence ID" value="GGO64641.1"/>
    <property type="molecule type" value="Genomic_DNA"/>
</dbReference>
<name>A0ABQ2N138_9MICO</name>
<proteinExistence type="predicted"/>
<feature type="chain" id="PRO_5046851685" description="DUF5648 domain-containing protein" evidence="1">
    <location>
        <begin position="33"/>
        <end position="461"/>
    </location>
</feature>
<keyword evidence="1" id="KW-0732">Signal</keyword>
<feature type="domain" description="DUF5648" evidence="2">
    <location>
        <begin position="314"/>
        <end position="459"/>
    </location>
</feature>
<sequence length="461" mass="50319">MPRLTSLRSKLALALGALALAAGALAPSAAVADGSVDIPSPEVGDYLGSTTVDEADPGGGSATAGTEAITLRNFSAGNLISDKLMYTSGTMSTSQIQAFLDAKVPSCQRGYTCLKDFTQKTATKQPNTYCSGTYTGSSRESAASIISKSAKACGISEKVLLVILQKEQGLVTHTWPSDFRYDKAMGFACPDNAACDPQFLGFQNQVYMAAKQLRRYSMDPSFNWYPVGKTSQIRYHPNAACGTSPVTIQNKATAALYYYTPYQPNRAALAAGYGTGDACSSYGNRNFVNYYTDWFGSGGSGGTSPAPNANDAKPVHRFWSSKFDNAHFYTVNDAEARNIRNNDSNWAYEGTDFRVWPVSGGSCRAGTTPVYRFWSARFESHFYTTNQAEMRTVRDTDKNWSYEGTAFCTAKSASSSTVPVYRFWSERFGKHFYTANAAESKNLRENDRNWTYEGIALYAPK</sequence>
<comment type="caution">
    <text evidence="3">The sequence shown here is derived from an EMBL/GenBank/DDBJ whole genome shotgun (WGS) entry which is preliminary data.</text>
</comment>
<dbReference type="Pfam" id="PF18885">
    <property type="entry name" value="DUF5648"/>
    <property type="match status" value="1"/>
</dbReference>
<organism evidence="3 4">
    <name type="scientific">Microbacterium nanhaiense</name>
    <dbReference type="NCBI Taxonomy" id="1301026"/>
    <lineage>
        <taxon>Bacteria</taxon>
        <taxon>Bacillati</taxon>
        <taxon>Actinomycetota</taxon>
        <taxon>Actinomycetes</taxon>
        <taxon>Micrococcales</taxon>
        <taxon>Microbacteriaceae</taxon>
        <taxon>Microbacterium</taxon>
    </lineage>
</organism>
<evidence type="ECO:0000256" key="1">
    <source>
        <dbReference type="SAM" id="SignalP"/>
    </source>
</evidence>
<feature type="signal peptide" evidence="1">
    <location>
        <begin position="1"/>
        <end position="32"/>
    </location>
</feature>
<dbReference type="RefSeq" id="WP_188701459.1">
    <property type="nucleotide sequence ID" value="NZ_BMMQ01000005.1"/>
</dbReference>
<evidence type="ECO:0000313" key="4">
    <source>
        <dbReference type="Proteomes" id="UP000638043"/>
    </source>
</evidence>
<reference evidence="4" key="1">
    <citation type="journal article" date="2019" name="Int. J. Syst. Evol. Microbiol.">
        <title>The Global Catalogue of Microorganisms (GCM) 10K type strain sequencing project: providing services to taxonomists for standard genome sequencing and annotation.</title>
        <authorList>
            <consortium name="The Broad Institute Genomics Platform"/>
            <consortium name="The Broad Institute Genome Sequencing Center for Infectious Disease"/>
            <person name="Wu L."/>
            <person name="Ma J."/>
        </authorList>
    </citation>
    <scope>NUCLEOTIDE SEQUENCE [LARGE SCALE GENOMIC DNA]</scope>
    <source>
        <strain evidence="4">CGMCC 4.7181</strain>
    </source>
</reference>
<keyword evidence="4" id="KW-1185">Reference proteome</keyword>
<dbReference type="Proteomes" id="UP000638043">
    <property type="component" value="Unassembled WGS sequence"/>
</dbReference>
<evidence type="ECO:0000313" key="3">
    <source>
        <dbReference type="EMBL" id="GGO64641.1"/>
    </source>
</evidence>
<gene>
    <name evidence="3" type="ORF">GCM10010910_20000</name>
</gene>
<accession>A0ABQ2N138</accession>
<evidence type="ECO:0000259" key="2">
    <source>
        <dbReference type="Pfam" id="PF18885"/>
    </source>
</evidence>
<protein>
    <recommendedName>
        <fullName evidence="2">DUF5648 domain-containing protein</fullName>
    </recommendedName>
</protein>